<name>A0A433D051_9FUNG</name>
<feature type="compositionally biased region" description="Low complexity" evidence="7">
    <location>
        <begin position="175"/>
        <end position="192"/>
    </location>
</feature>
<dbReference type="Pfam" id="PF13831">
    <property type="entry name" value="PHD_2"/>
    <property type="match status" value="1"/>
</dbReference>
<dbReference type="SMART" id="SM00249">
    <property type="entry name" value="PHD"/>
    <property type="match status" value="2"/>
</dbReference>
<evidence type="ECO:0000256" key="7">
    <source>
        <dbReference type="SAM" id="MobiDB-lite"/>
    </source>
</evidence>
<dbReference type="InterPro" id="IPR050701">
    <property type="entry name" value="Histone_Mod_Regulator"/>
</dbReference>
<comment type="caution">
    <text evidence="10">The sequence shown here is derived from an EMBL/GenBank/DDBJ whole genome shotgun (WGS) entry which is preliminary data.</text>
</comment>
<gene>
    <name evidence="10" type="ORF">BC936DRAFT_149782</name>
</gene>
<keyword evidence="4" id="KW-0862">Zinc</keyword>
<feature type="domain" description="PHD-type" evidence="9">
    <location>
        <begin position="8"/>
        <end position="61"/>
    </location>
</feature>
<dbReference type="PANTHER" id="PTHR13793">
    <property type="entry name" value="PHD FINGER PROTEINS"/>
    <property type="match status" value="1"/>
</dbReference>
<accession>A0A433D051</accession>
<keyword evidence="11" id="KW-1185">Reference proteome</keyword>
<dbReference type="GO" id="GO:0005634">
    <property type="term" value="C:nucleus"/>
    <property type="evidence" value="ECO:0007669"/>
    <property type="project" value="UniProtKB-SubCell"/>
</dbReference>
<feature type="compositionally biased region" description="Polar residues" evidence="7">
    <location>
        <begin position="278"/>
        <end position="290"/>
    </location>
</feature>
<dbReference type="SUPFAM" id="SSF57903">
    <property type="entry name" value="FYVE/PHD zinc finger"/>
    <property type="match status" value="1"/>
</dbReference>
<dbReference type="PANTHER" id="PTHR13793:SF107">
    <property type="entry name" value="BROMODOMAIN-CONTAINING PROTEIN HOMOLOG"/>
    <property type="match status" value="1"/>
</dbReference>
<feature type="compositionally biased region" description="Polar residues" evidence="7">
    <location>
        <begin position="347"/>
        <end position="356"/>
    </location>
</feature>
<dbReference type="EMBL" id="RBNI01009345">
    <property type="protein sequence ID" value="RUP44214.1"/>
    <property type="molecule type" value="Genomic_DNA"/>
</dbReference>
<dbReference type="InterPro" id="IPR011011">
    <property type="entry name" value="Znf_FYVE_PHD"/>
</dbReference>
<dbReference type="InterPro" id="IPR013083">
    <property type="entry name" value="Znf_RING/FYVE/PHD"/>
</dbReference>
<proteinExistence type="predicted"/>
<feature type="compositionally biased region" description="Low complexity" evidence="7">
    <location>
        <begin position="377"/>
        <end position="386"/>
    </location>
</feature>
<feature type="compositionally biased region" description="Acidic residues" evidence="7">
    <location>
        <begin position="205"/>
        <end position="238"/>
    </location>
</feature>
<dbReference type="Pfam" id="PF13832">
    <property type="entry name" value="zf-HC5HC2H_2"/>
    <property type="match status" value="1"/>
</dbReference>
<dbReference type="GO" id="GO:0008270">
    <property type="term" value="F:zinc ion binding"/>
    <property type="evidence" value="ECO:0007669"/>
    <property type="project" value="UniProtKB-KW"/>
</dbReference>
<organism evidence="10 11">
    <name type="scientific">Jimgerdemannia flammicorona</name>
    <dbReference type="NCBI Taxonomy" id="994334"/>
    <lineage>
        <taxon>Eukaryota</taxon>
        <taxon>Fungi</taxon>
        <taxon>Fungi incertae sedis</taxon>
        <taxon>Mucoromycota</taxon>
        <taxon>Mucoromycotina</taxon>
        <taxon>Endogonomycetes</taxon>
        <taxon>Endogonales</taxon>
        <taxon>Endogonaceae</taxon>
        <taxon>Jimgerdemannia</taxon>
    </lineage>
</organism>
<evidence type="ECO:0000256" key="2">
    <source>
        <dbReference type="ARBA" id="ARBA00022723"/>
    </source>
</evidence>
<dbReference type="Gene3D" id="3.30.40.10">
    <property type="entry name" value="Zinc/RING finger domain, C3HC4 (zinc finger)"/>
    <property type="match status" value="2"/>
</dbReference>
<evidence type="ECO:0000256" key="4">
    <source>
        <dbReference type="ARBA" id="ARBA00022833"/>
    </source>
</evidence>
<keyword evidence="8" id="KW-0472">Membrane</keyword>
<evidence type="ECO:0000256" key="5">
    <source>
        <dbReference type="ARBA" id="ARBA00023242"/>
    </source>
</evidence>
<evidence type="ECO:0000256" key="3">
    <source>
        <dbReference type="ARBA" id="ARBA00022771"/>
    </source>
</evidence>
<feature type="region of interest" description="Disordered" evidence="7">
    <location>
        <begin position="175"/>
        <end position="386"/>
    </location>
</feature>
<dbReference type="InterPro" id="IPR001965">
    <property type="entry name" value="Znf_PHD"/>
</dbReference>
<feature type="compositionally biased region" description="Acidic residues" evidence="7">
    <location>
        <begin position="299"/>
        <end position="314"/>
    </location>
</feature>
<evidence type="ECO:0000256" key="1">
    <source>
        <dbReference type="ARBA" id="ARBA00004123"/>
    </source>
</evidence>
<keyword evidence="8" id="KW-0812">Transmembrane</keyword>
<keyword evidence="5" id="KW-0539">Nucleus</keyword>
<comment type="subcellular location">
    <subcellularLocation>
        <location evidence="1">Nucleus</location>
    </subcellularLocation>
</comment>
<evidence type="ECO:0000313" key="11">
    <source>
        <dbReference type="Proteomes" id="UP000268093"/>
    </source>
</evidence>
<reference evidence="10 11" key="1">
    <citation type="journal article" date="2018" name="New Phytol.">
        <title>Phylogenomics of Endogonaceae and evolution of mycorrhizas within Mucoromycota.</title>
        <authorList>
            <person name="Chang Y."/>
            <person name="Desiro A."/>
            <person name="Na H."/>
            <person name="Sandor L."/>
            <person name="Lipzen A."/>
            <person name="Clum A."/>
            <person name="Barry K."/>
            <person name="Grigoriev I.V."/>
            <person name="Martin F.M."/>
            <person name="Stajich J.E."/>
            <person name="Smith M.E."/>
            <person name="Bonito G."/>
            <person name="Spatafora J.W."/>
        </authorList>
    </citation>
    <scope>NUCLEOTIDE SEQUENCE [LARGE SCALE GENOMIC DNA]</scope>
    <source>
        <strain evidence="10 11">GMNB39</strain>
    </source>
</reference>
<keyword evidence="8" id="KW-1133">Transmembrane helix</keyword>
<dbReference type="GO" id="GO:0006357">
    <property type="term" value="P:regulation of transcription by RNA polymerase II"/>
    <property type="evidence" value="ECO:0007669"/>
    <property type="project" value="TreeGrafter"/>
</dbReference>
<evidence type="ECO:0000313" key="10">
    <source>
        <dbReference type="EMBL" id="RUP44214.1"/>
    </source>
</evidence>
<dbReference type="Proteomes" id="UP000268093">
    <property type="component" value="Unassembled WGS sequence"/>
</dbReference>
<dbReference type="PROSITE" id="PS00354">
    <property type="entry name" value="HMGI_Y"/>
    <property type="match status" value="1"/>
</dbReference>
<sequence length="547" mass="56974">MSDNNDEDTACVICGGTNSTKKNQIVFCDGGADCNIAVHQKCYGIDVIPDADWLCQRCQDRISVTQTKVICCPKSSSPNGGAFKRTDVPNQYIHVECAIWNKDIDHTKEPFHINTALVGAQKCHICNNTKGLCPQCQYGPGCTNYIHITCAIEQRTFNPRDKDVLVLCGDHLSAPAMSRSPSIGSSSSAVPATRGKRRRVRRVETDDEATDEEEEGDEEEEAEEEEEEDEDEDEEQVTDSDVSMGTTESAKAKSKSKEKEPVKAGVKRPRGRPRKESATSTLKATASNGTKARARPRDDDDDNDDNDSGSDDADLGSRMGDRRAPGVTALASSSTSAIRGKTIPTGAATTAQSSNKLKAMLASKRARKDSGGWQPNAVGPSPAAVGASSSVAPLVLSKSLPAKPPVTASSGASLSQVLPNVAGASVQVASPGAPTLQLQQQPLNTIIAAPLKRPSLAPAPSMVARANMSPNATPLSPGNAAGAGANVPTSTGFKRAGGGMGIGGGAGSGSGASGGPAAALDLDTVSYAVSSNVLFVLSVFIYIIYIT</sequence>
<evidence type="ECO:0000256" key="8">
    <source>
        <dbReference type="SAM" id="Phobius"/>
    </source>
</evidence>
<keyword evidence="2" id="KW-0479">Metal-binding</keyword>
<dbReference type="InterPro" id="IPR019787">
    <property type="entry name" value="Znf_PHD-finger"/>
</dbReference>
<keyword evidence="3 6" id="KW-0863">Zinc-finger</keyword>
<feature type="transmembrane region" description="Helical" evidence="8">
    <location>
        <begin position="525"/>
        <end position="545"/>
    </location>
</feature>
<dbReference type="InterPro" id="IPR000637">
    <property type="entry name" value="HMGI/Y_DNA-bd_CS"/>
</dbReference>
<evidence type="ECO:0000259" key="9">
    <source>
        <dbReference type="PROSITE" id="PS50016"/>
    </source>
</evidence>
<dbReference type="CDD" id="cd15492">
    <property type="entry name" value="PHD_BRPF_JADE_like"/>
    <property type="match status" value="1"/>
</dbReference>
<dbReference type="AlphaFoldDB" id="A0A433D051"/>
<protein>
    <recommendedName>
        <fullName evidence="9">PHD-type domain-containing protein</fullName>
    </recommendedName>
</protein>
<dbReference type="OrthoDB" id="20839at2759"/>
<evidence type="ECO:0000256" key="6">
    <source>
        <dbReference type="PROSITE-ProRule" id="PRU00146"/>
    </source>
</evidence>
<dbReference type="PROSITE" id="PS50016">
    <property type="entry name" value="ZF_PHD_2"/>
    <property type="match status" value="1"/>
</dbReference>